<keyword evidence="7" id="KW-1185">Reference proteome</keyword>
<name>A0ABN9LU97_9NEOB</name>
<evidence type="ECO:0000313" key="7">
    <source>
        <dbReference type="Proteomes" id="UP001176940"/>
    </source>
</evidence>
<comment type="similarity">
    <text evidence="1 5">Belongs to the TCP-1 chaperonin family.</text>
</comment>
<keyword evidence="3 5" id="KW-0067">ATP-binding</keyword>
<comment type="caution">
    <text evidence="6">The sequence shown here is derived from an EMBL/GenBank/DDBJ whole genome shotgun (WGS) entry which is preliminary data.</text>
</comment>
<dbReference type="PROSITE" id="PS00750">
    <property type="entry name" value="TCP1_1"/>
    <property type="match status" value="1"/>
</dbReference>
<dbReference type="Proteomes" id="UP001176940">
    <property type="component" value="Unassembled WGS sequence"/>
</dbReference>
<dbReference type="PANTHER" id="PTHR11353">
    <property type="entry name" value="CHAPERONIN"/>
    <property type="match status" value="1"/>
</dbReference>
<keyword evidence="2 5" id="KW-0547">Nucleotide-binding</keyword>
<dbReference type="EMBL" id="CAUEEQ010032526">
    <property type="protein sequence ID" value="CAJ0950958.1"/>
    <property type="molecule type" value="Genomic_DNA"/>
</dbReference>
<protein>
    <recommendedName>
        <fullName evidence="8">T-complex protein 1 subunit alpha</fullName>
    </recommendedName>
</protein>
<dbReference type="PRINTS" id="PR00304">
    <property type="entry name" value="TCOMPLEXTCP1"/>
</dbReference>
<evidence type="ECO:0000256" key="5">
    <source>
        <dbReference type="RuleBase" id="RU004187"/>
    </source>
</evidence>
<dbReference type="InterPro" id="IPR027413">
    <property type="entry name" value="GROEL-like_equatorial_sf"/>
</dbReference>
<accession>A0ABN9LU97</accession>
<proteinExistence type="inferred from homology"/>
<evidence type="ECO:0000256" key="3">
    <source>
        <dbReference type="ARBA" id="ARBA00022840"/>
    </source>
</evidence>
<gene>
    <name evidence="6" type="ORF">RIMI_LOCUS13250452</name>
</gene>
<evidence type="ECO:0000313" key="6">
    <source>
        <dbReference type="EMBL" id="CAJ0950958.1"/>
    </source>
</evidence>
<evidence type="ECO:0008006" key="8">
    <source>
        <dbReference type="Google" id="ProtNLM"/>
    </source>
</evidence>
<dbReference type="PROSITE" id="PS00995">
    <property type="entry name" value="TCP1_3"/>
    <property type="match status" value="1"/>
</dbReference>
<evidence type="ECO:0000256" key="2">
    <source>
        <dbReference type="ARBA" id="ARBA00022741"/>
    </source>
</evidence>
<dbReference type="Gene3D" id="1.10.560.10">
    <property type="entry name" value="GroEL-like equatorial domain"/>
    <property type="match status" value="1"/>
</dbReference>
<dbReference type="PROSITE" id="PS00751">
    <property type="entry name" value="TCP1_2"/>
    <property type="match status" value="1"/>
</dbReference>
<evidence type="ECO:0000256" key="1">
    <source>
        <dbReference type="ARBA" id="ARBA00008020"/>
    </source>
</evidence>
<evidence type="ECO:0000256" key="4">
    <source>
        <dbReference type="ARBA" id="ARBA00023186"/>
    </source>
</evidence>
<dbReference type="InterPro" id="IPR017998">
    <property type="entry name" value="Chaperone_TCP-1"/>
</dbReference>
<organism evidence="6 7">
    <name type="scientific">Ranitomeya imitator</name>
    <name type="common">mimic poison frog</name>
    <dbReference type="NCBI Taxonomy" id="111125"/>
    <lineage>
        <taxon>Eukaryota</taxon>
        <taxon>Metazoa</taxon>
        <taxon>Chordata</taxon>
        <taxon>Craniata</taxon>
        <taxon>Vertebrata</taxon>
        <taxon>Euteleostomi</taxon>
        <taxon>Amphibia</taxon>
        <taxon>Batrachia</taxon>
        <taxon>Anura</taxon>
        <taxon>Neobatrachia</taxon>
        <taxon>Hyloidea</taxon>
        <taxon>Dendrobatidae</taxon>
        <taxon>Dendrobatinae</taxon>
        <taxon>Ranitomeya</taxon>
    </lineage>
</organism>
<dbReference type="InterPro" id="IPR002423">
    <property type="entry name" value="Cpn60/GroEL/TCP-1"/>
</dbReference>
<dbReference type="InterPro" id="IPR002194">
    <property type="entry name" value="Chaperonin_TCP-1_CS"/>
</dbReference>
<sequence>MAAASIANIVKSSLGPVGLDKMLVDDIGDVTITNDGATILKLLEVEHPAAKVLCELADLQDNEVGDGTTSVVSFTLSVFLCI</sequence>
<dbReference type="SUPFAM" id="SSF48592">
    <property type="entry name" value="GroEL equatorial domain-like"/>
    <property type="match status" value="1"/>
</dbReference>
<reference evidence="6" key="1">
    <citation type="submission" date="2023-07" db="EMBL/GenBank/DDBJ databases">
        <authorList>
            <person name="Stuckert A."/>
        </authorList>
    </citation>
    <scope>NUCLEOTIDE SEQUENCE</scope>
</reference>
<keyword evidence="4 5" id="KW-0143">Chaperone</keyword>
<dbReference type="Pfam" id="PF00118">
    <property type="entry name" value="Cpn60_TCP1"/>
    <property type="match status" value="1"/>
</dbReference>